<dbReference type="Pfam" id="PF03473">
    <property type="entry name" value="MOSC"/>
    <property type="match status" value="1"/>
</dbReference>
<dbReference type="InterPro" id="IPR036388">
    <property type="entry name" value="WH-like_DNA-bd_sf"/>
</dbReference>
<evidence type="ECO:0000313" key="15">
    <source>
        <dbReference type="Proteomes" id="UP000594621"/>
    </source>
</evidence>
<keyword evidence="9" id="KW-0804">Transcription</keyword>
<dbReference type="InterPro" id="IPR015424">
    <property type="entry name" value="PyrdxlP-dep_Trfase"/>
</dbReference>
<dbReference type="PANTHER" id="PTHR46577:SF1">
    <property type="entry name" value="HTH-TYPE TRANSCRIPTIONAL REGULATORY PROTEIN GABR"/>
    <property type="match status" value="1"/>
</dbReference>
<name>A0A7S9D122_9BRAD</name>
<evidence type="ECO:0000256" key="10">
    <source>
        <dbReference type="SAM" id="MobiDB-lite"/>
    </source>
</evidence>
<accession>A0A7S9D122</accession>
<evidence type="ECO:0000256" key="6">
    <source>
        <dbReference type="ARBA" id="ARBA00023004"/>
    </source>
</evidence>
<keyword evidence="2" id="KW-0813">Transport</keyword>
<keyword evidence="3" id="KW-0479">Metal-binding</keyword>
<keyword evidence="5" id="KW-0249">Electron transport</keyword>
<dbReference type="PROSITE" id="PS50949">
    <property type="entry name" value="HTH_GNTR"/>
    <property type="match status" value="1"/>
</dbReference>
<dbReference type="PROSITE" id="PS50903">
    <property type="entry name" value="RUBREDOXIN_LIKE"/>
    <property type="match status" value="1"/>
</dbReference>
<dbReference type="InterPro" id="IPR051446">
    <property type="entry name" value="HTH_trans_reg/aminotransferase"/>
</dbReference>
<dbReference type="CDD" id="cd07377">
    <property type="entry name" value="WHTH_GntR"/>
    <property type="match status" value="1"/>
</dbReference>
<proteinExistence type="inferred from homology"/>
<keyword evidence="14" id="KW-0808">Transferase</keyword>
<gene>
    <name evidence="14" type="ORF">IC761_22130</name>
</gene>
<organism evidence="14 15">
    <name type="scientific">Bradyrhizobium commune</name>
    <dbReference type="NCBI Taxonomy" id="83627"/>
    <lineage>
        <taxon>Bacteria</taxon>
        <taxon>Pseudomonadati</taxon>
        <taxon>Pseudomonadota</taxon>
        <taxon>Alphaproteobacteria</taxon>
        <taxon>Hyphomicrobiales</taxon>
        <taxon>Nitrobacteraceae</taxon>
        <taxon>Bradyrhizobium</taxon>
    </lineage>
</organism>
<dbReference type="InterPro" id="IPR005302">
    <property type="entry name" value="MoCF_Sase_C"/>
</dbReference>
<evidence type="ECO:0000256" key="4">
    <source>
        <dbReference type="ARBA" id="ARBA00022898"/>
    </source>
</evidence>
<evidence type="ECO:0000256" key="9">
    <source>
        <dbReference type="ARBA" id="ARBA00023163"/>
    </source>
</evidence>
<dbReference type="Pfam" id="PF00301">
    <property type="entry name" value="Rubredoxin"/>
    <property type="match status" value="1"/>
</dbReference>
<evidence type="ECO:0000256" key="1">
    <source>
        <dbReference type="ARBA" id="ARBA00005384"/>
    </source>
</evidence>
<keyword evidence="6" id="KW-0408">Iron</keyword>
<evidence type="ECO:0000259" key="12">
    <source>
        <dbReference type="PROSITE" id="PS50949"/>
    </source>
</evidence>
<dbReference type="AlphaFoldDB" id="A0A7S9D122"/>
<protein>
    <submittedName>
        <fullName evidence="14">Aminotransferase class I/II-fold pyridoxal phosphate-dependent enzyme</fullName>
    </submittedName>
</protein>
<reference evidence="14 15" key="1">
    <citation type="submission" date="2020-09" db="EMBL/GenBank/DDBJ databases">
        <title>Complete genomes of bradyrhizobia occurring on native shrubby legumes in Australia.</title>
        <authorList>
            <person name="Lafay B."/>
        </authorList>
    </citation>
    <scope>NUCLEOTIDE SEQUENCE [LARGE SCALE GENOMIC DNA]</scope>
    <source>
        <strain evidence="14 15">BDV5040</strain>
    </source>
</reference>
<evidence type="ECO:0000256" key="2">
    <source>
        <dbReference type="ARBA" id="ARBA00022448"/>
    </source>
</evidence>
<dbReference type="GO" id="GO:0030170">
    <property type="term" value="F:pyridoxal phosphate binding"/>
    <property type="evidence" value="ECO:0007669"/>
    <property type="project" value="InterPro"/>
</dbReference>
<evidence type="ECO:0000256" key="7">
    <source>
        <dbReference type="ARBA" id="ARBA00023015"/>
    </source>
</evidence>
<comment type="similarity">
    <text evidence="1">In the C-terminal section; belongs to the class-I pyridoxal-phosphate-dependent aminotransferase family.</text>
</comment>
<dbReference type="PRINTS" id="PR00035">
    <property type="entry name" value="HTHGNTR"/>
</dbReference>
<dbReference type="PROSITE" id="PS51340">
    <property type="entry name" value="MOSC"/>
    <property type="match status" value="1"/>
</dbReference>
<evidence type="ECO:0000256" key="5">
    <source>
        <dbReference type="ARBA" id="ARBA00022982"/>
    </source>
</evidence>
<dbReference type="SUPFAM" id="SSF53383">
    <property type="entry name" value="PLP-dependent transferases"/>
    <property type="match status" value="1"/>
</dbReference>
<dbReference type="CDD" id="cd00609">
    <property type="entry name" value="AAT_like"/>
    <property type="match status" value="1"/>
</dbReference>
<dbReference type="GO" id="GO:0005506">
    <property type="term" value="F:iron ion binding"/>
    <property type="evidence" value="ECO:0007669"/>
    <property type="project" value="InterPro"/>
</dbReference>
<keyword evidence="14" id="KW-0032">Aminotransferase</keyword>
<keyword evidence="4" id="KW-0663">Pyridoxal phosphate</keyword>
<feature type="domain" description="Rubredoxin-like" evidence="11">
    <location>
        <begin position="818"/>
        <end position="869"/>
    </location>
</feature>
<dbReference type="GO" id="GO:0003700">
    <property type="term" value="F:DNA-binding transcription factor activity"/>
    <property type="evidence" value="ECO:0007669"/>
    <property type="project" value="InterPro"/>
</dbReference>
<feature type="compositionally biased region" description="Pro residues" evidence="10">
    <location>
        <begin position="87"/>
        <end position="106"/>
    </location>
</feature>
<dbReference type="KEGG" id="bcou:IC761_22130"/>
<dbReference type="PANTHER" id="PTHR46577">
    <property type="entry name" value="HTH-TYPE TRANSCRIPTIONAL REGULATORY PROTEIN GABR"/>
    <property type="match status" value="1"/>
</dbReference>
<feature type="region of interest" description="Disordered" evidence="10">
    <location>
        <begin position="83"/>
        <end position="106"/>
    </location>
</feature>
<evidence type="ECO:0000256" key="3">
    <source>
        <dbReference type="ARBA" id="ARBA00022723"/>
    </source>
</evidence>
<evidence type="ECO:0000313" key="14">
    <source>
        <dbReference type="EMBL" id="QPF89210.1"/>
    </source>
</evidence>
<dbReference type="Gene3D" id="3.40.640.10">
    <property type="entry name" value="Type I PLP-dependent aspartate aminotransferase-like (Major domain)"/>
    <property type="match status" value="1"/>
</dbReference>
<dbReference type="GO" id="GO:0030151">
    <property type="term" value="F:molybdenum ion binding"/>
    <property type="evidence" value="ECO:0007669"/>
    <property type="project" value="InterPro"/>
</dbReference>
<dbReference type="SUPFAM" id="SSF46785">
    <property type="entry name" value="Winged helix' DNA-binding domain"/>
    <property type="match status" value="1"/>
</dbReference>
<dbReference type="InterPro" id="IPR024935">
    <property type="entry name" value="Rubredoxin_dom"/>
</dbReference>
<dbReference type="InterPro" id="IPR004839">
    <property type="entry name" value="Aminotransferase_I/II_large"/>
</dbReference>
<feature type="domain" description="HTH gntR-type" evidence="12">
    <location>
        <begin position="13"/>
        <end position="81"/>
    </location>
</feature>
<dbReference type="SMART" id="SM00345">
    <property type="entry name" value="HTH_GNTR"/>
    <property type="match status" value="1"/>
</dbReference>
<evidence type="ECO:0000256" key="8">
    <source>
        <dbReference type="ARBA" id="ARBA00023125"/>
    </source>
</evidence>
<dbReference type="SUPFAM" id="SSF50800">
    <property type="entry name" value="PK beta-barrel domain-like"/>
    <property type="match status" value="1"/>
</dbReference>
<dbReference type="GO" id="GO:0008483">
    <property type="term" value="F:transaminase activity"/>
    <property type="evidence" value="ECO:0007669"/>
    <property type="project" value="UniProtKB-KW"/>
</dbReference>
<dbReference type="SUPFAM" id="SSF57802">
    <property type="entry name" value="Rubredoxin-like"/>
    <property type="match status" value="1"/>
</dbReference>
<dbReference type="InterPro" id="IPR011037">
    <property type="entry name" value="Pyrv_Knase-like_insert_dom_sf"/>
</dbReference>
<dbReference type="Gene3D" id="1.10.10.10">
    <property type="entry name" value="Winged helix-like DNA-binding domain superfamily/Winged helix DNA-binding domain"/>
    <property type="match status" value="1"/>
</dbReference>
<dbReference type="InterPro" id="IPR036390">
    <property type="entry name" value="WH_DNA-bd_sf"/>
</dbReference>
<dbReference type="InterPro" id="IPR024934">
    <property type="entry name" value="Rubredoxin-like_dom"/>
</dbReference>
<dbReference type="EMBL" id="CP061379">
    <property type="protein sequence ID" value="QPF89210.1"/>
    <property type="molecule type" value="Genomic_DNA"/>
</dbReference>
<dbReference type="InterPro" id="IPR015421">
    <property type="entry name" value="PyrdxlP-dep_Trfase_major"/>
</dbReference>
<dbReference type="GO" id="GO:0003677">
    <property type="term" value="F:DNA binding"/>
    <property type="evidence" value="ECO:0007669"/>
    <property type="project" value="UniProtKB-KW"/>
</dbReference>
<sequence length="871" mass="95316">MQFLILLDRTRRESLTEQLVEQIRQAIAKGRIARGARLPSSRNLADQLGISRNTVVRAYESLILEGRAEARPASGIFVAEQTSAPVSPGPAAGPAPERPPIVPPPPTVDLELKRLAVRKERRMAVDFALDQTNPAVFPLKTWRRLVQTHLAHGATSHFAAANDPAGSPELRAAIAHHQSTARGLSVDAAQIIITSGRTESLNLIARMVLSYDARVVMEDPGHLGAYLSFRSAGARIISCPTDENGLVSDLLPERGCTMVYVTPSHQFPTGALLSAQRRKSLVAWARRNGSLIVEDGFGDEFHDEGKQLEPLSLLAPDCTLYVGDFTASLGSGLSLGYLIVPQRYAEAARLTKAVLDAGVSWLDQAVLAELLSSGRYASHLQRVRAHYRAGRNTLVAELRRWFGDVTLGGGNAGLQLFWQLPPGVPQARIFEHQARRGRIGVYSLDSAPVHDGETGDMAKRGILLGFGGLSERQIEKGIAKLSDIVDDALDDHLTEIGQLLIDLPPDRPPIPTARIRGMAASAKKHEPALTARRPTRPDFQTLAPFEHGSAMPFLKSIYHYPVKGLSGQPLSSVRLVKGKPFPHDRQFALARPGVPLQTGNPRWAKKGLFVMLMLEEALAKVKTHLDPETLQFEIRSGNQTILTVNLDEAGAKSTIEDYFHQLVPTLPAPPTLIRSKDGHFMDKPDSVISLINLATLRDLEERWGTEIDPLRFRANLYVDTGRPWEEFDWVDQEVRLGDVTFRVDRRNGRCGATNVNPASGVRDMDIPGSLRASFGHKDLGVYLTAETSGTIAIEDKLMRPFTAPKMPAAAGKLNGSAGRRFICRGCYYIYSEDAGVPGDGIAPGTTYQQLQENYRCPDCGTDKGKLRPHVA</sequence>
<dbReference type="CDD" id="cd00730">
    <property type="entry name" value="rubredoxin"/>
    <property type="match status" value="1"/>
</dbReference>
<evidence type="ECO:0000259" key="11">
    <source>
        <dbReference type="PROSITE" id="PS50903"/>
    </source>
</evidence>
<dbReference type="Pfam" id="PF00155">
    <property type="entry name" value="Aminotran_1_2"/>
    <property type="match status" value="1"/>
</dbReference>
<dbReference type="Gene3D" id="2.20.28.10">
    <property type="match status" value="1"/>
</dbReference>
<keyword evidence="15" id="KW-1185">Reference proteome</keyword>
<dbReference type="InterPro" id="IPR000524">
    <property type="entry name" value="Tscrpt_reg_HTH_GntR"/>
</dbReference>
<keyword evidence="7" id="KW-0805">Transcription regulation</keyword>
<dbReference type="RefSeq" id="WP_195798750.1">
    <property type="nucleotide sequence ID" value="NZ_CP061379.1"/>
</dbReference>
<dbReference type="Pfam" id="PF00392">
    <property type="entry name" value="GntR"/>
    <property type="match status" value="1"/>
</dbReference>
<dbReference type="Proteomes" id="UP000594621">
    <property type="component" value="Chromosome"/>
</dbReference>
<evidence type="ECO:0000259" key="13">
    <source>
        <dbReference type="PROSITE" id="PS51340"/>
    </source>
</evidence>
<feature type="domain" description="MOSC" evidence="13">
    <location>
        <begin position="660"/>
        <end position="800"/>
    </location>
</feature>
<keyword evidence="8" id="KW-0238">DNA-binding</keyword>